<dbReference type="SUPFAM" id="SSF49464">
    <property type="entry name" value="Carboxypeptidase regulatory domain-like"/>
    <property type="match status" value="1"/>
</dbReference>
<dbReference type="RefSeq" id="WP_013570116.1">
    <property type="nucleotide sequence ID" value="NC_014963.1"/>
</dbReference>
<evidence type="ECO:0000256" key="1">
    <source>
        <dbReference type="ARBA" id="ARBA00004571"/>
    </source>
</evidence>
<dbReference type="OrthoDB" id="97893at2"/>
<dbReference type="Gene3D" id="2.60.40.1120">
    <property type="entry name" value="Carboxypeptidase-like, regulatory domain"/>
    <property type="match status" value="1"/>
</dbReference>
<gene>
    <name evidence="8" type="ordered locus">AciPR4_3633</name>
</gene>
<dbReference type="Pfam" id="PF25183">
    <property type="entry name" value="OMP_b-brl_4"/>
    <property type="match status" value="1"/>
</dbReference>
<evidence type="ECO:0000256" key="4">
    <source>
        <dbReference type="ARBA" id="ARBA00022692"/>
    </source>
</evidence>
<sequence>MNLLSFASLAIGHQRQRCTAPEPHGNGDRALYRVIGLALLLIFLLSGRPLHTQTFYGSISGVIKDPSGAVVPGAAVVVRETTSTTEYKTVTNKSGSYRVSFLKPGAYVLHVGKDGFAQFASGELNLVLNQELVVDGALRVGANSEVVTVTDAGSALNDTNAQISGEFTNSELVDLPESTGSKGANEFLITKAFAGASSTSQDYSNVNNLSLGGGRPVTNPIIIDGLPSNMGTDGTYGLIPTPDSTEELQVLTAPFSAQYGQSGGGAILTTTKSGTDRYHGSAFETYNSQDLMALGYFTAPGTVKPVQSFNYFGGSLGGPVRIPKVFDGRSRHLYFFTDWEDTINNAVSTVNTNVPTMAERNGDFSGLSPQNSATPVTGDPNTTVVSSTGKISRTPFPGNIIPQSRLDPVGLKILSFYPQPNCSFSTFNYCLTPTAHSGYLYNADRIDYNASDYDHLWAKFSRDGPRNQPTVLIPNAANNSAFNGWTDDHYEISWSHIFSPRISNEARVGYVSEVNFSSPLPTDASSIGLQGVPLNQFPTIQTSLFPNLGAGSFARTRDGHYIFNDAMILQMGHHSLSIGGEFMRYAYSYYTPGVLSGAYSFTGVYTGATGQAGFGLPDLELGLTAGAQIMTTDTVFHENLNYFAGYLQDDYRVSTKLTINLGLRYEFDGPYSEVHNNMYSFNPNIIDPATQKPGGIQFAGFNGAPHSLIANVYTGILPRVGFNYRAFPKTVVRGGYGIYELPSIGYGTTGLTSASTVAATIVSANPTVTPAFQLSHGVPPYGPNVAPNGEPLIPSSLTNPSFSPVQRQLTAVLPYLQEWQFGIQQDFGHNWILDLDYEGNHGVHLPTVLPTNQVNPAVGLGKINTQSARPYPQFLTVSYLTNGAASAYAALLATLSHRWSNGISVRAAYTWAHTLDDADGPARADAAPIQNVYNLHAQWGTAMTNIPQRFSLSAVYALPFGSGGHYLRQTPVLSQVIGHWKVSTLAQFQKGYPYFITQTNQLGLFSGGQYVTQVGNPNLPRGSRTVQQWFNPAAFAITPPGVLGNAPRAALYGPGQNVWDLSLMRDVPIHERMKFTFRVDAHNAFNHPQFSGLNTTLTTANLANHTFGMVTGAQDPRLLLLVGRFSF</sequence>
<dbReference type="EMBL" id="CP002467">
    <property type="protein sequence ID" value="ADV84386.1"/>
    <property type="molecule type" value="Genomic_DNA"/>
</dbReference>
<protein>
    <submittedName>
        <fullName evidence="8">TonB-dependent receptor plug</fullName>
    </submittedName>
</protein>
<keyword evidence="8" id="KW-0675">Receptor</keyword>
<keyword evidence="9" id="KW-1185">Reference proteome</keyword>
<keyword evidence="2" id="KW-0813">Transport</keyword>
<feature type="domain" description="TonB-dependent transporter Oar-like beta-barrel" evidence="7">
    <location>
        <begin position="270"/>
        <end position="1117"/>
    </location>
</feature>
<dbReference type="PANTHER" id="PTHR30069:SF46">
    <property type="entry name" value="OAR PROTEIN"/>
    <property type="match status" value="1"/>
</dbReference>
<proteinExistence type="predicted"/>
<dbReference type="InterPro" id="IPR057601">
    <property type="entry name" value="Oar-like_b-barrel"/>
</dbReference>
<dbReference type="InterPro" id="IPR008969">
    <property type="entry name" value="CarboxyPept-like_regulatory"/>
</dbReference>
<dbReference type="PANTHER" id="PTHR30069">
    <property type="entry name" value="TONB-DEPENDENT OUTER MEMBRANE RECEPTOR"/>
    <property type="match status" value="1"/>
</dbReference>
<dbReference type="InterPro" id="IPR039426">
    <property type="entry name" value="TonB-dep_rcpt-like"/>
</dbReference>
<keyword evidence="6" id="KW-0998">Cell outer membrane</keyword>
<dbReference type="GO" id="GO:0044718">
    <property type="term" value="P:siderophore transmembrane transport"/>
    <property type="evidence" value="ECO:0007669"/>
    <property type="project" value="TreeGrafter"/>
</dbReference>
<dbReference type="eggNOG" id="COG3865">
    <property type="taxonomic scope" value="Bacteria"/>
</dbReference>
<evidence type="ECO:0000313" key="8">
    <source>
        <dbReference type="EMBL" id="ADV84386.1"/>
    </source>
</evidence>
<dbReference type="AlphaFoldDB" id="E8UZP3"/>
<keyword evidence="4" id="KW-0812">Transmembrane</keyword>
<keyword evidence="3" id="KW-1134">Transmembrane beta strand</keyword>
<dbReference type="Pfam" id="PF13620">
    <property type="entry name" value="CarboxypepD_reg"/>
    <property type="match status" value="1"/>
</dbReference>
<evidence type="ECO:0000256" key="6">
    <source>
        <dbReference type="ARBA" id="ARBA00023237"/>
    </source>
</evidence>
<evidence type="ECO:0000256" key="2">
    <source>
        <dbReference type="ARBA" id="ARBA00022448"/>
    </source>
</evidence>
<dbReference type="InterPro" id="IPR037066">
    <property type="entry name" value="Plug_dom_sf"/>
</dbReference>
<evidence type="ECO:0000256" key="3">
    <source>
        <dbReference type="ARBA" id="ARBA00022452"/>
    </source>
</evidence>
<dbReference type="InterPro" id="IPR036942">
    <property type="entry name" value="Beta-barrel_TonB_sf"/>
</dbReference>
<dbReference type="KEGG" id="tsa:AciPR4_3633"/>
<dbReference type="eggNOG" id="COG4771">
    <property type="taxonomic scope" value="Bacteria"/>
</dbReference>
<reference evidence="8 9" key="1">
    <citation type="journal article" date="2012" name="Stand. Genomic Sci.">
        <title>Complete genome sequence of Terriglobus saanensis type strain SP1PR4(T), an Acidobacteria from tundra soil.</title>
        <authorList>
            <person name="Rawat S.R."/>
            <person name="Mannisto M.K."/>
            <person name="Starovoytov V."/>
            <person name="Goodwin L."/>
            <person name="Nolan M."/>
            <person name="Hauser L."/>
            <person name="Land M."/>
            <person name="Davenport K.W."/>
            <person name="Woyke T."/>
            <person name="Haggblom M.M."/>
        </authorList>
    </citation>
    <scope>NUCLEOTIDE SEQUENCE</scope>
    <source>
        <strain evidence="9">ATCC BAA-1853 / DSM 23119 / SP1PR4</strain>
    </source>
</reference>
<dbReference type="Gene3D" id="2.40.170.20">
    <property type="entry name" value="TonB-dependent receptor, beta-barrel domain"/>
    <property type="match status" value="1"/>
</dbReference>
<dbReference type="GO" id="GO:0009279">
    <property type="term" value="C:cell outer membrane"/>
    <property type="evidence" value="ECO:0007669"/>
    <property type="project" value="UniProtKB-SubCell"/>
</dbReference>
<dbReference type="STRING" id="401053.AciPR4_3633"/>
<dbReference type="Proteomes" id="UP000006844">
    <property type="component" value="Chromosome"/>
</dbReference>
<evidence type="ECO:0000313" key="9">
    <source>
        <dbReference type="Proteomes" id="UP000006844"/>
    </source>
</evidence>
<dbReference type="SUPFAM" id="SSF56935">
    <property type="entry name" value="Porins"/>
    <property type="match status" value="1"/>
</dbReference>
<comment type="subcellular location">
    <subcellularLocation>
        <location evidence="1">Cell outer membrane</location>
        <topology evidence="1">Multi-pass membrane protein</topology>
    </subcellularLocation>
</comment>
<name>E8UZP3_TERSS</name>
<evidence type="ECO:0000256" key="5">
    <source>
        <dbReference type="ARBA" id="ARBA00023136"/>
    </source>
</evidence>
<organism evidence="8 9">
    <name type="scientific">Terriglobus saanensis (strain ATCC BAA-1853 / DSM 23119 / SP1PR4)</name>
    <dbReference type="NCBI Taxonomy" id="401053"/>
    <lineage>
        <taxon>Bacteria</taxon>
        <taxon>Pseudomonadati</taxon>
        <taxon>Acidobacteriota</taxon>
        <taxon>Terriglobia</taxon>
        <taxon>Terriglobales</taxon>
        <taxon>Acidobacteriaceae</taxon>
        <taxon>Terriglobus</taxon>
    </lineage>
</organism>
<dbReference type="GO" id="GO:0015344">
    <property type="term" value="F:siderophore uptake transmembrane transporter activity"/>
    <property type="evidence" value="ECO:0007669"/>
    <property type="project" value="TreeGrafter"/>
</dbReference>
<dbReference type="HOGENOM" id="CLU_006298_0_0_0"/>
<keyword evidence="5" id="KW-0472">Membrane</keyword>
<evidence type="ECO:0000259" key="7">
    <source>
        <dbReference type="Pfam" id="PF25183"/>
    </source>
</evidence>
<accession>E8UZP3</accession>
<dbReference type="Gene3D" id="2.170.130.10">
    <property type="entry name" value="TonB-dependent receptor, plug domain"/>
    <property type="match status" value="1"/>
</dbReference>